<accession>A0A127Q6V7</accession>
<evidence type="ECO:0000313" key="1">
    <source>
        <dbReference type="EMBL" id="AMP05810.1"/>
    </source>
</evidence>
<dbReference type="EMBL" id="CP013234">
    <property type="protein sequence ID" value="AMP05810.1"/>
    <property type="molecule type" value="Genomic_DNA"/>
</dbReference>
<protein>
    <submittedName>
        <fullName evidence="1">Uncharacterized protein</fullName>
    </submittedName>
</protein>
<sequence length="52" mass="6020">MSSRDVLSKRRTQRNHAEFQQVIGALKFEAANIVLQRTYLFAIIPENSIRMA</sequence>
<dbReference type="KEGG" id="cpra:CPter91_3486"/>
<name>A0A127Q6V7_9BURK</name>
<proteinExistence type="predicted"/>
<evidence type="ECO:0000313" key="2">
    <source>
        <dbReference type="Proteomes" id="UP000074561"/>
    </source>
</evidence>
<dbReference type="RefSeq" id="WP_167595183.1">
    <property type="nucleotide sequence ID" value="NZ_CP013234.1"/>
</dbReference>
<gene>
    <name evidence="1" type="ORF">CPter91_3486</name>
</gene>
<organism evidence="1 2">
    <name type="scientific">Collimonas pratensis</name>
    <dbReference type="NCBI Taxonomy" id="279113"/>
    <lineage>
        <taxon>Bacteria</taxon>
        <taxon>Pseudomonadati</taxon>
        <taxon>Pseudomonadota</taxon>
        <taxon>Betaproteobacteria</taxon>
        <taxon>Burkholderiales</taxon>
        <taxon>Oxalobacteraceae</taxon>
        <taxon>Collimonas</taxon>
    </lineage>
</organism>
<dbReference type="Proteomes" id="UP000074561">
    <property type="component" value="Chromosome"/>
</dbReference>
<dbReference type="AlphaFoldDB" id="A0A127Q6V7"/>
<reference evidence="1 2" key="1">
    <citation type="submission" date="2015-11" db="EMBL/GenBank/DDBJ databases">
        <title>Exploring the genomic traits of fungus-feeding bacterial genus Collimonas.</title>
        <authorList>
            <person name="Song C."/>
            <person name="Schmidt R."/>
            <person name="de Jager V."/>
            <person name="Krzyzanowska D."/>
            <person name="Jongedijk E."/>
            <person name="Cankar K."/>
            <person name="Beekwilder J."/>
            <person name="van Veen A."/>
            <person name="de Boer W."/>
            <person name="van Veen J.A."/>
            <person name="Garbeva P."/>
        </authorList>
    </citation>
    <scope>NUCLEOTIDE SEQUENCE [LARGE SCALE GENOMIC DNA]</scope>
    <source>
        <strain evidence="1 2">Ter91</strain>
    </source>
</reference>